<dbReference type="EMBL" id="LAZR01036065">
    <property type="protein sequence ID" value="KKL25833.1"/>
    <property type="molecule type" value="Genomic_DNA"/>
</dbReference>
<gene>
    <name evidence="1" type="ORF">LCGC14_2401330</name>
</gene>
<sequence>MPETKPIIAAFIGIADMSAFQMLKRLSVRSNYYHEQHKLRWEKRYEKPYPESEGEIGTIEGVRWINA</sequence>
<organism evidence="1">
    <name type="scientific">marine sediment metagenome</name>
    <dbReference type="NCBI Taxonomy" id="412755"/>
    <lineage>
        <taxon>unclassified sequences</taxon>
        <taxon>metagenomes</taxon>
        <taxon>ecological metagenomes</taxon>
    </lineage>
</organism>
<proteinExistence type="predicted"/>
<accession>A0A0F9EPP6</accession>
<dbReference type="AlphaFoldDB" id="A0A0F9EPP6"/>
<comment type="caution">
    <text evidence="1">The sequence shown here is derived from an EMBL/GenBank/DDBJ whole genome shotgun (WGS) entry which is preliminary data.</text>
</comment>
<name>A0A0F9EPP6_9ZZZZ</name>
<evidence type="ECO:0000313" key="1">
    <source>
        <dbReference type="EMBL" id="KKL25833.1"/>
    </source>
</evidence>
<protein>
    <submittedName>
        <fullName evidence="1">Uncharacterized protein</fullName>
    </submittedName>
</protein>
<reference evidence="1" key="1">
    <citation type="journal article" date="2015" name="Nature">
        <title>Complex archaea that bridge the gap between prokaryotes and eukaryotes.</title>
        <authorList>
            <person name="Spang A."/>
            <person name="Saw J.H."/>
            <person name="Jorgensen S.L."/>
            <person name="Zaremba-Niedzwiedzka K."/>
            <person name="Martijn J."/>
            <person name="Lind A.E."/>
            <person name="van Eijk R."/>
            <person name="Schleper C."/>
            <person name="Guy L."/>
            <person name="Ettema T.J."/>
        </authorList>
    </citation>
    <scope>NUCLEOTIDE SEQUENCE</scope>
</reference>